<reference evidence="2" key="1">
    <citation type="submission" date="2021-06" db="EMBL/GenBank/DDBJ databases">
        <authorList>
            <person name="Kallberg Y."/>
            <person name="Tangrot J."/>
            <person name="Rosling A."/>
        </authorList>
    </citation>
    <scope>NUCLEOTIDE SEQUENCE</scope>
    <source>
        <strain evidence="2">MA453B</strain>
    </source>
</reference>
<feature type="coiled-coil region" evidence="1">
    <location>
        <begin position="9"/>
        <end position="64"/>
    </location>
</feature>
<accession>A0A9N9NZL7</accession>
<proteinExistence type="predicted"/>
<evidence type="ECO:0000256" key="1">
    <source>
        <dbReference type="SAM" id="Coils"/>
    </source>
</evidence>
<comment type="caution">
    <text evidence="2">The sequence shown here is derived from an EMBL/GenBank/DDBJ whole genome shotgun (WGS) entry which is preliminary data.</text>
</comment>
<keyword evidence="1" id="KW-0175">Coiled coil</keyword>
<organism evidence="2 3">
    <name type="scientific">Dentiscutata erythropus</name>
    <dbReference type="NCBI Taxonomy" id="1348616"/>
    <lineage>
        <taxon>Eukaryota</taxon>
        <taxon>Fungi</taxon>
        <taxon>Fungi incertae sedis</taxon>
        <taxon>Mucoromycota</taxon>
        <taxon>Glomeromycotina</taxon>
        <taxon>Glomeromycetes</taxon>
        <taxon>Diversisporales</taxon>
        <taxon>Gigasporaceae</taxon>
        <taxon>Dentiscutata</taxon>
    </lineage>
</organism>
<dbReference type="EMBL" id="CAJVPY010021090">
    <property type="protein sequence ID" value="CAG8778265.1"/>
    <property type="molecule type" value="Genomic_DNA"/>
</dbReference>
<protein>
    <submittedName>
        <fullName evidence="2">10872_t:CDS:1</fullName>
    </submittedName>
</protein>
<dbReference type="Proteomes" id="UP000789405">
    <property type="component" value="Unassembled WGS sequence"/>
</dbReference>
<dbReference type="AlphaFoldDB" id="A0A9N9NZL7"/>
<evidence type="ECO:0000313" key="2">
    <source>
        <dbReference type="EMBL" id="CAG8778265.1"/>
    </source>
</evidence>
<gene>
    <name evidence="2" type="ORF">DERYTH_LOCUS19361</name>
</gene>
<evidence type="ECO:0000313" key="3">
    <source>
        <dbReference type="Proteomes" id="UP000789405"/>
    </source>
</evidence>
<feature type="non-terminal residue" evidence="2">
    <location>
        <position position="70"/>
    </location>
</feature>
<keyword evidence="3" id="KW-1185">Reference proteome</keyword>
<name>A0A9N9NZL7_9GLOM</name>
<sequence length="70" mass="8398">TENAEILELKKKLLKFDEIEAENKRLRQIIEENCRRDAEFKSRIEELEKSRTDTVSENAKLKTKSNYLNR</sequence>